<feature type="region of interest" description="Disordered" evidence="1">
    <location>
        <begin position="1"/>
        <end position="41"/>
    </location>
</feature>
<dbReference type="EMBL" id="LGRB01000020">
    <property type="protein sequence ID" value="OCT45221.1"/>
    <property type="molecule type" value="Genomic_DNA"/>
</dbReference>
<dbReference type="Proteomes" id="UP000094526">
    <property type="component" value="Unassembled WGS sequence"/>
</dbReference>
<dbReference type="AlphaFoldDB" id="A0A1C1C9T1"/>
<gene>
    <name evidence="2" type="ORF">CLCR_06465</name>
</gene>
<accession>A0A1C1C9T1</accession>
<feature type="compositionally biased region" description="Basic and acidic residues" evidence="1">
    <location>
        <begin position="22"/>
        <end position="37"/>
    </location>
</feature>
<sequence>MTKDTKDPRATQTIFGGTYMRDSAREDKAMGGHKDGNETANYEEVPSLLAAHYVRTVTSWRKSSRQGHNCHIEFSSLAVTIEKGHNRTSQRSNVRVWQEYVL</sequence>
<comment type="caution">
    <text evidence="2">The sequence shown here is derived from an EMBL/GenBank/DDBJ whole genome shotgun (WGS) entry which is preliminary data.</text>
</comment>
<evidence type="ECO:0000256" key="1">
    <source>
        <dbReference type="SAM" id="MobiDB-lite"/>
    </source>
</evidence>
<name>A0A1C1C9T1_9EURO</name>
<protein>
    <submittedName>
        <fullName evidence="2">Uncharacterized protein</fullName>
    </submittedName>
</protein>
<reference evidence="3" key="1">
    <citation type="submission" date="2015-07" db="EMBL/GenBank/DDBJ databases">
        <authorList>
            <person name="Teixeira M.M."/>
            <person name="Souza R.C."/>
            <person name="Almeida L.G."/>
            <person name="Vicente V.A."/>
            <person name="de Hoog S."/>
            <person name="Bocca A.L."/>
            <person name="de Almeida S.R."/>
            <person name="Vasconcelos A.T."/>
            <person name="Felipe M.S."/>
        </authorList>
    </citation>
    <scope>NUCLEOTIDE SEQUENCE [LARGE SCALE GENOMIC DNA]</scope>
    <source>
        <strain evidence="3">KSF</strain>
    </source>
</reference>
<keyword evidence="3" id="KW-1185">Reference proteome</keyword>
<organism evidence="2 3">
    <name type="scientific">Cladophialophora carrionii</name>
    <dbReference type="NCBI Taxonomy" id="86049"/>
    <lineage>
        <taxon>Eukaryota</taxon>
        <taxon>Fungi</taxon>
        <taxon>Dikarya</taxon>
        <taxon>Ascomycota</taxon>
        <taxon>Pezizomycotina</taxon>
        <taxon>Eurotiomycetes</taxon>
        <taxon>Chaetothyriomycetidae</taxon>
        <taxon>Chaetothyriales</taxon>
        <taxon>Herpotrichiellaceae</taxon>
        <taxon>Cladophialophora</taxon>
    </lineage>
</organism>
<proteinExistence type="predicted"/>
<evidence type="ECO:0000313" key="2">
    <source>
        <dbReference type="EMBL" id="OCT45221.1"/>
    </source>
</evidence>
<evidence type="ECO:0000313" key="3">
    <source>
        <dbReference type="Proteomes" id="UP000094526"/>
    </source>
</evidence>
<dbReference type="VEuPathDB" id="FungiDB:CLCR_06465"/>